<sequence>MKKLFDYLAVGFVLLLLAACEKEGGTPTITDVEPATLTASKTEVLLEATTPKAVALQLMWNINELQSTEKIALSQMKTMVQFSTNASFASVGRSVDVVSASLSYTHQQLNSMVLALGFLPSEQQPIYARVVCRLAPNVEPMYSNVLELAVTAFEPVEDGDYLFMANGDFSAFPWKLCARLEDGIYDGFVQVDQWYNFYLANEASADASTIYGSYPVDGNQYVLYAGDDRWNCWTNNGGYLYLRADVNAMAWSETVVRSLSVTGDFNGWNAASNPMVYDQEQQVWTATITTTAPEQWGMKILINESWSWFFGGSETEGVCNLYTADADGFAYEQVGTYRLILDLRDPKAFRYSVEPL</sequence>
<evidence type="ECO:0000259" key="2">
    <source>
        <dbReference type="Pfam" id="PF14292"/>
    </source>
</evidence>
<reference evidence="4 5" key="1">
    <citation type="submission" date="2019-02" db="EMBL/GenBank/DDBJ databases">
        <authorList>
            <person name="Li Y."/>
        </authorList>
    </citation>
    <scope>NUCLEOTIDE SEQUENCE [LARGE SCALE GENOMIC DNA]</scope>
    <source>
        <strain evidence="4 5">30C10-4-7</strain>
    </source>
</reference>
<dbReference type="PROSITE" id="PS51257">
    <property type="entry name" value="PROKAR_LIPOPROTEIN"/>
    <property type="match status" value="1"/>
</dbReference>
<dbReference type="Proteomes" id="UP000292855">
    <property type="component" value="Unassembled WGS sequence"/>
</dbReference>
<organism evidence="4 5">
    <name type="scientific">Sphingobacterium corticibacterium</name>
    <dbReference type="NCBI Taxonomy" id="2484746"/>
    <lineage>
        <taxon>Bacteria</taxon>
        <taxon>Pseudomonadati</taxon>
        <taxon>Bacteroidota</taxon>
        <taxon>Sphingobacteriia</taxon>
        <taxon>Sphingobacteriales</taxon>
        <taxon>Sphingobacteriaceae</taxon>
        <taxon>Sphingobacterium</taxon>
    </lineage>
</organism>
<protein>
    <submittedName>
        <fullName evidence="4">DUF5111 domain-containing protein</fullName>
    </submittedName>
</protein>
<keyword evidence="5" id="KW-1185">Reference proteome</keyword>
<feature type="domain" description="SusE outer membrane protein" evidence="2">
    <location>
        <begin position="27"/>
        <end position="130"/>
    </location>
</feature>
<name>A0A4Q6XNI3_9SPHI</name>
<dbReference type="GO" id="GO:0004553">
    <property type="term" value="F:hydrolase activity, hydrolyzing O-glycosyl compounds"/>
    <property type="evidence" value="ECO:0007669"/>
    <property type="project" value="InterPro"/>
</dbReference>
<accession>A0A4Q6XNI3</accession>
<keyword evidence="1" id="KW-0732">Signal</keyword>
<dbReference type="SUPFAM" id="SSF81296">
    <property type="entry name" value="E set domains"/>
    <property type="match status" value="1"/>
</dbReference>
<dbReference type="OrthoDB" id="975117at2"/>
<dbReference type="RefSeq" id="WP_130142629.1">
    <property type="nucleotide sequence ID" value="NZ_SGIT01000003.1"/>
</dbReference>
<dbReference type="AlphaFoldDB" id="A0A4Q6XNI3"/>
<evidence type="ECO:0000313" key="5">
    <source>
        <dbReference type="Proteomes" id="UP000292855"/>
    </source>
</evidence>
<gene>
    <name evidence="4" type="ORF">EWE74_16100</name>
</gene>
<dbReference type="EMBL" id="SGIT01000003">
    <property type="protein sequence ID" value="RZF58844.1"/>
    <property type="molecule type" value="Genomic_DNA"/>
</dbReference>
<proteinExistence type="predicted"/>
<evidence type="ECO:0000259" key="3">
    <source>
        <dbReference type="Pfam" id="PF17138"/>
    </source>
</evidence>
<dbReference type="InterPro" id="IPR025970">
    <property type="entry name" value="SusE"/>
</dbReference>
<dbReference type="InterPro" id="IPR033404">
    <property type="entry name" value="DUF5111"/>
</dbReference>
<feature type="chain" id="PRO_5020311854" evidence="1">
    <location>
        <begin position="19"/>
        <end position="356"/>
    </location>
</feature>
<evidence type="ECO:0000313" key="4">
    <source>
        <dbReference type="EMBL" id="RZF58844.1"/>
    </source>
</evidence>
<dbReference type="Gene3D" id="2.60.40.3620">
    <property type="match status" value="1"/>
</dbReference>
<dbReference type="Pfam" id="PF14292">
    <property type="entry name" value="SusE"/>
    <property type="match status" value="1"/>
</dbReference>
<evidence type="ECO:0000256" key="1">
    <source>
        <dbReference type="SAM" id="SignalP"/>
    </source>
</evidence>
<dbReference type="Pfam" id="PF17138">
    <property type="entry name" value="DUF5111"/>
    <property type="match status" value="1"/>
</dbReference>
<dbReference type="GO" id="GO:0005975">
    <property type="term" value="P:carbohydrate metabolic process"/>
    <property type="evidence" value="ECO:0007669"/>
    <property type="project" value="InterPro"/>
</dbReference>
<comment type="caution">
    <text evidence="4">The sequence shown here is derived from an EMBL/GenBank/DDBJ whole genome shotgun (WGS) entry which is preliminary data.</text>
</comment>
<feature type="signal peptide" evidence="1">
    <location>
        <begin position="1"/>
        <end position="18"/>
    </location>
</feature>
<dbReference type="InterPro" id="IPR014756">
    <property type="entry name" value="Ig_E-set"/>
</dbReference>
<feature type="domain" description="DUF5111" evidence="3">
    <location>
        <begin position="159"/>
        <end position="256"/>
    </location>
</feature>